<dbReference type="VEuPathDB" id="FungiDB:BTJ68_14748"/>
<proteinExistence type="predicted"/>
<dbReference type="PANTHER" id="PTHR35605">
    <property type="entry name" value="ECP2 EFFECTOR PROTEIN DOMAIN-CONTAINING PROTEIN-RELATED"/>
    <property type="match status" value="1"/>
</dbReference>
<dbReference type="EMBL" id="QWIQ01000331">
    <property type="protein sequence ID" value="RMY93445.1"/>
    <property type="molecule type" value="Genomic_DNA"/>
</dbReference>
<name>A0A3M7DRC6_HORWE</name>
<organism evidence="1 3">
    <name type="scientific">Hortaea werneckii</name>
    <name type="common">Black yeast</name>
    <name type="synonym">Cladosporium werneckii</name>
    <dbReference type="NCBI Taxonomy" id="91943"/>
    <lineage>
        <taxon>Eukaryota</taxon>
        <taxon>Fungi</taxon>
        <taxon>Dikarya</taxon>
        <taxon>Ascomycota</taxon>
        <taxon>Pezizomycotina</taxon>
        <taxon>Dothideomycetes</taxon>
        <taxon>Dothideomycetidae</taxon>
        <taxon>Mycosphaerellales</taxon>
        <taxon>Teratosphaeriaceae</taxon>
        <taxon>Hortaea</taxon>
    </lineage>
</organism>
<dbReference type="Proteomes" id="UP000269276">
    <property type="component" value="Unassembled WGS sequence"/>
</dbReference>
<evidence type="ECO:0000313" key="4">
    <source>
        <dbReference type="Proteomes" id="UP000281468"/>
    </source>
</evidence>
<dbReference type="EMBL" id="QWIP01000291">
    <property type="protein sequence ID" value="RMY66941.1"/>
    <property type="molecule type" value="Genomic_DNA"/>
</dbReference>
<evidence type="ECO:0000313" key="1">
    <source>
        <dbReference type="EMBL" id="RMY66941.1"/>
    </source>
</evidence>
<dbReference type="OrthoDB" id="3552888at2759"/>
<sequence>MALINYFKHISSCGDISFTMKLSIIQSLATVTALAYGSPLTEVNSVPEGFELVPAKWTGEVVPGQGPITLEGCVESLREQILKINPDYFKNQDSTSAPSALAARQIGGCGGRAISKNIQCGVPYGTVHGSDISSGLVYLSNIGGCMTLGGNQCSRVSCSYNSGIFACNDNSGTVQAPFSLISDIGGDMFGQCASFDDSADFTAQAFTEEGWNVLMQRSPC</sequence>
<protein>
    <submittedName>
        <fullName evidence="1">Uncharacterized protein</fullName>
    </submittedName>
</protein>
<accession>A0A3M7DRC6</accession>
<evidence type="ECO:0000313" key="2">
    <source>
        <dbReference type="EMBL" id="RMY93445.1"/>
    </source>
</evidence>
<dbReference type="AlphaFoldDB" id="A0A3M7DRC6"/>
<gene>
    <name evidence="2" type="ORF">D0862_09210</name>
    <name evidence="1" type="ORF">D0863_08113</name>
</gene>
<dbReference type="Proteomes" id="UP000281468">
    <property type="component" value="Unassembled WGS sequence"/>
</dbReference>
<reference evidence="3 4" key="1">
    <citation type="journal article" date="2018" name="BMC Genomics">
        <title>Genomic evidence for intraspecific hybridization in a clonal and extremely halotolerant yeast.</title>
        <authorList>
            <person name="Gostincar C."/>
            <person name="Stajich J.E."/>
            <person name="Zupancic J."/>
            <person name="Zalar P."/>
            <person name="Gunde-Cimerman N."/>
        </authorList>
    </citation>
    <scope>NUCLEOTIDE SEQUENCE [LARGE SCALE GENOMIC DNA]</scope>
    <source>
        <strain evidence="2 4">EXF-171</strain>
        <strain evidence="1 3">EXF-2682</strain>
    </source>
</reference>
<dbReference type="PANTHER" id="PTHR35605:SF1">
    <property type="entry name" value="ECP2 EFFECTOR PROTEIN DOMAIN-CONTAINING PROTEIN-RELATED"/>
    <property type="match status" value="1"/>
</dbReference>
<comment type="caution">
    <text evidence="1">The sequence shown here is derived from an EMBL/GenBank/DDBJ whole genome shotgun (WGS) entry which is preliminary data.</text>
</comment>
<evidence type="ECO:0000313" key="3">
    <source>
        <dbReference type="Proteomes" id="UP000269276"/>
    </source>
</evidence>